<name>A0A8J3PD59_9ACTN</name>
<sequence>MSGGRHVAEVRELVRAYLPGHGVAVVSALGAGLDNEAFVVDGALVVRFSRESDPVRRAALVEHEARLLAAVAAVCPLPVPEPVFTVPERGCLAYAKLAGVPLAELAGRSARGGPVAAVLGAMLAALHAEPAERWAGLVDVDDQPMEQWLSEAAELFASVAGHVPARYRRAVASFFDTPPPPRGRHLVFSHNDLGVEHVLVDPAVWMVTGVIDWSDAALVDPAYDFGLIFRDLGPGALRAALDRYPGGVEGLGERAVFYARCSVFEDLAYGVDTGRDGYARRALEAMAWLFPA</sequence>
<dbReference type="Pfam" id="PF01636">
    <property type="entry name" value="APH"/>
    <property type="match status" value="1"/>
</dbReference>
<evidence type="ECO:0000313" key="2">
    <source>
        <dbReference type="EMBL" id="GIG12349.1"/>
    </source>
</evidence>
<dbReference type="SUPFAM" id="SSF56112">
    <property type="entry name" value="Protein kinase-like (PK-like)"/>
    <property type="match status" value="1"/>
</dbReference>
<dbReference type="EMBL" id="BONJ01000001">
    <property type="protein sequence ID" value="GIG12349.1"/>
    <property type="molecule type" value="Genomic_DNA"/>
</dbReference>
<dbReference type="PANTHER" id="PTHR21310:SF42">
    <property type="entry name" value="BIFUNCTIONAL AAC_APH"/>
    <property type="match status" value="1"/>
</dbReference>
<evidence type="ECO:0000259" key="1">
    <source>
        <dbReference type="Pfam" id="PF01636"/>
    </source>
</evidence>
<keyword evidence="3" id="KW-1185">Reference proteome</keyword>
<dbReference type="InterPro" id="IPR002575">
    <property type="entry name" value="Aminoglycoside_PTrfase"/>
</dbReference>
<reference evidence="2" key="1">
    <citation type="submission" date="2021-01" db="EMBL/GenBank/DDBJ databases">
        <title>Whole genome shotgun sequence of Catellatospora methionotrophica NBRC 14553.</title>
        <authorList>
            <person name="Komaki H."/>
            <person name="Tamura T."/>
        </authorList>
    </citation>
    <scope>NUCLEOTIDE SEQUENCE</scope>
    <source>
        <strain evidence="2">NBRC 14553</strain>
    </source>
</reference>
<feature type="domain" description="Aminoglycoside phosphotransferase" evidence="1">
    <location>
        <begin position="26"/>
        <end position="246"/>
    </location>
</feature>
<evidence type="ECO:0000313" key="3">
    <source>
        <dbReference type="Proteomes" id="UP000660339"/>
    </source>
</evidence>
<dbReference type="InterPro" id="IPR011009">
    <property type="entry name" value="Kinase-like_dom_sf"/>
</dbReference>
<dbReference type="PANTHER" id="PTHR21310">
    <property type="entry name" value="AMINOGLYCOSIDE PHOSPHOTRANSFERASE-RELATED-RELATED"/>
    <property type="match status" value="1"/>
</dbReference>
<dbReference type="RefSeq" id="WP_166380139.1">
    <property type="nucleotide sequence ID" value="NZ_BAAATT010000033.1"/>
</dbReference>
<accession>A0A8J3PD59</accession>
<dbReference type="Gene3D" id="3.30.200.20">
    <property type="entry name" value="Phosphorylase Kinase, domain 1"/>
    <property type="match status" value="1"/>
</dbReference>
<comment type="caution">
    <text evidence="2">The sequence shown here is derived from an EMBL/GenBank/DDBJ whole genome shotgun (WGS) entry which is preliminary data.</text>
</comment>
<dbReference type="InterPro" id="IPR051678">
    <property type="entry name" value="AGP_Transferase"/>
</dbReference>
<dbReference type="AlphaFoldDB" id="A0A8J3PD59"/>
<dbReference type="Proteomes" id="UP000660339">
    <property type="component" value="Unassembled WGS sequence"/>
</dbReference>
<proteinExistence type="predicted"/>
<dbReference type="Gene3D" id="3.90.1200.10">
    <property type="match status" value="1"/>
</dbReference>
<gene>
    <name evidence="2" type="ORF">Cme02nite_06810</name>
</gene>
<protein>
    <recommendedName>
        <fullName evidence="1">Aminoglycoside phosphotransferase domain-containing protein</fullName>
    </recommendedName>
</protein>
<organism evidence="2 3">
    <name type="scientific">Catellatospora methionotrophica</name>
    <dbReference type="NCBI Taxonomy" id="121620"/>
    <lineage>
        <taxon>Bacteria</taxon>
        <taxon>Bacillati</taxon>
        <taxon>Actinomycetota</taxon>
        <taxon>Actinomycetes</taxon>
        <taxon>Micromonosporales</taxon>
        <taxon>Micromonosporaceae</taxon>
        <taxon>Catellatospora</taxon>
    </lineage>
</organism>